<dbReference type="GO" id="GO:0004812">
    <property type="term" value="F:aminoacyl-tRNA ligase activity"/>
    <property type="evidence" value="ECO:0007669"/>
    <property type="project" value="UniProtKB-KW"/>
</dbReference>
<dbReference type="Gene3D" id="3.30.1360.30">
    <property type="entry name" value="GAD-like domain"/>
    <property type="match status" value="1"/>
</dbReference>
<keyword evidence="3" id="KW-0067">ATP-binding</keyword>
<evidence type="ECO:0000256" key="2">
    <source>
        <dbReference type="ARBA" id="ARBA00022741"/>
    </source>
</evidence>
<dbReference type="InterPro" id="IPR004115">
    <property type="entry name" value="GAD-like_sf"/>
</dbReference>
<evidence type="ECO:0000313" key="5">
    <source>
        <dbReference type="EMBL" id="EOB02374.1"/>
    </source>
</evidence>
<dbReference type="GO" id="GO:0005524">
    <property type="term" value="F:ATP binding"/>
    <property type="evidence" value="ECO:0007669"/>
    <property type="project" value="UniProtKB-KW"/>
</dbReference>
<dbReference type="Proteomes" id="UP000296049">
    <property type="component" value="Unassembled WGS sequence"/>
</dbReference>
<protein>
    <submittedName>
        <fullName evidence="5">Aspartyl-tRNA synthetase, mitochondrial</fullName>
    </submittedName>
</protein>
<keyword evidence="2" id="KW-0547">Nucleotide-binding</keyword>
<keyword evidence="5" id="KW-0030">Aminoacyl-tRNA synthetase</keyword>
<dbReference type="AlphaFoldDB" id="R0L9T6"/>
<keyword evidence="1" id="KW-0436">Ligase</keyword>
<dbReference type="GO" id="GO:0006412">
    <property type="term" value="P:translation"/>
    <property type="evidence" value="ECO:0007669"/>
    <property type="project" value="UniProtKB-KW"/>
</dbReference>
<name>R0L9T6_ANAPL</name>
<evidence type="ECO:0000313" key="6">
    <source>
        <dbReference type="Proteomes" id="UP000296049"/>
    </source>
</evidence>
<keyword evidence="4" id="KW-0648">Protein biosynthesis</keyword>
<keyword evidence="6" id="KW-1185">Reference proteome</keyword>
<sequence>MGYGCLQIQYASVNQQVQILARVRCDLLPAQAAMPSLPPRSTSSCITPADWGRDDLLWGQCYGHPDQLTPMSPPRAVLCSWLKLRIKPPLYAYIVILCFAQCLNGESLENQTEAKNNVETATFQDEILSERCMASLTAQEYETDGLNTVPTCVIKLLFNFRKVTALFSQILISEVPPDREPLLTEKFKAQSYKLQSEGDQRKAERGAVTTPFPSMTYEEALAGYGTDKPDTRFGMKFTNNHEYFGYGRRTGFVVMTPKCRMREEL</sequence>
<organism evidence="5 6">
    <name type="scientific">Anas platyrhynchos</name>
    <name type="common">Mallard</name>
    <name type="synonym">Anas boschas</name>
    <dbReference type="NCBI Taxonomy" id="8839"/>
    <lineage>
        <taxon>Eukaryota</taxon>
        <taxon>Metazoa</taxon>
        <taxon>Chordata</taxon>
        <taxon>Craniata</taxon>
        <taxon>Vertebrata</taxon>
        <taxon>Euteleostomi</taxon>
        <taxon>Archelosauria</taxon>
        <taxon>Archosauria</taxon>
        <taxon>Dinosauria</taxon>
        <taxon>Saurischia</taxon>
        <taxon>Theropoda</taxon>
        <taxon>Coelurosauria</taxon>
        <taxon>Aves</taxon>
        <taxon>Neognathae</taxon>
        <taxon>Galloanserae</taxon>
        <taxon>Anseriformes</taxon>
        <taxon>Anatidae</taxon>
        <taxon>Anatinae</taxon>
        <taxon>Anas</taxon>
    </lineage>
</organism>
<proteinExistence type="predicted"/>
<accession>R0L9T6</accession>
<reference evidence="6" key="1">
    <citation type="journal article" date="2013" name="Nat. Genet.">
        <title>The duck genome and transcriptome provide insight into an avian influenza virus reservoir species.</title>
        <authorList>
            <person name="Huang Y."/>
            <person name="Li Y."/>
            <person name="Burt D.W."/>
            <person name="Chen H."/>
            <person name="Zhang Y."/>
            <person name="Qian W."/>
            <person name="Kim H."/>
            <person name="Gan S."/>
            <person name="Zhao Y."/>
            <person name="Li J."/>
            <person name="Yi K."/>
            <person name="Feng H."/>
            <person name="Zhu P."/>
            <person name="Li B."/>
            <person name="Liu Q."/>
            <person name="Fairley S."/>
            <person name="Magor K.E."/>
            <person name="Du Z."/>
            <person name="Hu X."/>
            <person name="Goodman L."/>
            <person name="Tafer H."/>
            <person name="Vignal A."/>
            <person name="Lee T."/>
            <person name="Kim K.W."/>
            <person name="Sheng Z."/>
            <person name="An Y."/>
            <person name="Searle S."/>
            <person name="Herrero J."/>
            <person name="Groenen M.A."/>
            <person name="Crooijmans R.P."/>
            <person name="Faraut T."/>
            <person name="Cai Q."/>
            <person name="Webster R.G."/>
            <person name="Aldridge J.R."/>
            <person name="Warren W.C."/>
            <person name="Bartschat S."/>
            <person name="Kehr S."/>
            <person name="Marz M."/>
            <person name="Stadler P.F."/>
            <person name="Smith J."/>
            <person name="Kraus R.H."/>
            <person name="Zhao Y."/>
            <person name="Ren L."/>
            <person name="Fei J."/>
            <person name="Morisson M."/>
            <person name="Kaiser P."/>
            <person name="Griffin D.K."/>
            <person name="Rao M."/>
            <person name="Pitel F."/>
            <person name="Wang J."/>
            <person name="Li N."/>
        </authorList>
    </citation>
    <scope>NUCLEOTIDE SEQUENCE [LARGE SCALE GENOMIC DNA]</scope>
</reference>
<gene>
    <name evidence="5" type="ORF">Anapl_02376</name>
</gene>
<dbReference type="EMBL" id="KB742969">
    <property type="protein sequence ID" value="EOB02374.1"/>
    <property type="molecule type" value="Genomic_DNA"/>
</dbReference>
<evidence type="ECO:0000256" key="1">
    <source>
        <dbReference type="ARBA" id="ARBA00022598"/>
    </source>
</evidence>
<evidence type="ECO:0000256" key="3">
    <source>
        <dbReference type="ARBA" id="ARBA00022840"/>
    </source>
</evidence>
<dbReference type="GO" id="GO:0005737">
    <property type="term" value="C:cytoplasm"/>
    <property type="evidence" value="ECO:0007669"/>
    <property type="project" value="InterPro"/>
</dbReference>
<dbReference type="InterPro" id="IPR045864">
    <property type="entry name" value="aa-tRNA-synth_II/BPL/LPL"/>
</dbReference>
<evidence type="ECO:0000256" key="4">
    <source>
        <dbReference type="ARBA" id="ARBA00022917"/>
    </source>
</evidence>
<dbReference type="Gene3D" id="3.30.930.10">
    <property type="entry name" value="Bira Bifunctional Protein, Domain 2"/>
    <property type="match status" value="1"/>
</dbReference>